<dbReference type="EMBL" id="FMWD01000004">
    <property type="protein sequence ID" value="SCZ58390.1"/>
    <property type="molecule type" value="Genomic_DNA"/>
</dbReference>
<evidence type="ECO:0000313" key="1">
    <source>
        <dbReference type="EMBL" id="SCZ58390.1"/>
    </source>
</evidence>
<dbReference type="OrthoDB" id="5764209at2"/>
<dbReference type="RefSeq" id="WP_092995286.1">
    <property type="nucleotide sequence ID" value="NZ_FMWD01000004.1"/>
</dbReference>
<protein>
    <submittedName>
        <fullName evidence="1">Uncharacterized protein</fullName>
    </submittedName>
</protein>
<reference evidence="1 2" key="1">
    <citation type="submission" date="2016-10" db="EMBL/GenBank/DDBJ databases">
        <authorList>
            <person name="de Groot N.N."/>
        </authorList>
    </citation>
    <scope>NUCLEOTIDE SEQUENCE [LARGE SCALE GENOMIC DNA]</scope>
    <source>
        <strain evidence="1 2">HLD2</strain>
    </source>
</reference>
<proteinExistence type="predicted"/>
<keyword evidence="2" id="KW-1185">Reference proteome</keyword>
<sequence length="189" mass="21600">MRFVLAFTLLVTAGVAAQPDQRVNPETGLAGWEWQDDAASITFNQRLPDQSRAYFQGRGFRSEEAEQIAQNCVFQAVIRNRADASAAMQLDLADWRVVPVGSEPRPLRLESDWQAEWEQRSVGQGARIAFRWSLFPTVQTFQPGDWNMGMITIGLPPGEPFDLEVNWRQGEESRRLRFENMRCAPDREI</sequence>
<evidence type="ECO:0000313" key="2">
    <source>
        <dbReference type="Proteomes" id="UP000199648"/>
    </source>
</evidence>
<accession>A0A1G5QA62</accession>
<dbReference type="AlphaFoldDB" id="A0A1G5QA62"/>
<organism evidence="1 2">
    <name type="scientific">Thiohalomonas denitrificans</name>
    <dbReference type="NCBI Taxonomy" id="415747"/>
    <lineage>
        <taxon>Bacteria</taxon>
        <taxon>Pseudomonadati</taxon>
        <taxon>Pseudomonadota</taxon>
        <taxon>Gammaproteobacteria</taxon>
        <taxon>Thiohalomonadales</taxon>
        <taxon>Thiohalomonadaceae</taxon>
        <taxon>Thiohalomonas</taxon>
    </lineage>
</organism>
<dbReference type="STRING" id="415747.SAMN03097708_01683"/>
<dbReference type="Proteomes" id="UP000199648">
    <property type="component" value="Unassembled WGS sequence"/>
</dbReference>
<gene>
    <name evidence="1" type="ORF">SAMN03097708_01683</name>
</gene>
<name>A0A1G5QA62_9GAMM</name>